<dbReference type="GO" id="GO:0000175">
    <property type="term" value="F:3'-5'-RNA exonuclease activity"/>
    <property type="evidence" value="ECO:0007669"/>
    <property type="project" value="TreeGrafter"/>
</dbReference>
<reference evidence="4 5" key="1">
    <citation type="submission" date="2025-04" db="UniProtKB">
        <authorList>
            <consortium name="RefSeq"/>
        </authorList>
    </citation>
    <scope>IDENTIFICATION</scope>
    <source>
        <tissue evidence="4 5">Whole organism</tissue>
    </source>
</reference>
<dbReference type="RefSeq" id="XP_026272604.1">
    <property type="nucleotide sequence ID" value="XM_026416819.2"/>
</dbReference>
<organism evidence="3 5">
    <name type="scientific">Frankliniella occidentalis</name>
    <name type="common">Western flower thrips</name>
    <name type="synonym">Euthrips occidentalis</name>
    <dbReference type="NCBI Taxonomy" id="133901"/>
    <lineage>
        <taxon>Eukaryota</taxon>
        <taxon>Metazoa</taxon>
        <taxon>Ecdysozoa</taxon>
        <taxon>Arthropoda</taxon>
        <taxon>Hexapoda</taxon>
        <taxon>Insecta</taxon>
        <taxon>Pterygota</taxon>
        <taxon>Neoptera</taxon>
        <taxon>Paraneoptera</taxon>
        <taxon>Thysanoptera</taxon>
        <taxon>Terebrantia</taxon>
        <taxon>Thripoidea</taxon>
        <taxon>Thripidae</taxon>
        <taxon>Frankliniella</taxon>
    </lineage>
</organism>
<dbReference type="Proteomes" id="UP000504606">
    <property type="component" value="Unplaced"/>
</dbReference>
<evidence type="ECO:0000313" key="3">
    <source>
        <dbReference type="Proteomes" id="UP000504606"/>
    </source>
</evidence>
<name>A0A6J1RUC5_FRAOC</name>
<dbReference type="GeneID" id="113202546"/>
<dbReference type="Pfam" id="PF03372">
    <property type="entry name" value="Exo_endo_phos"/>
    <property type="match status" value="1"/>
</dbReference>
<dbReference type="InterPro" id="IPR005135">
    <property type="entry name" value="Endo/exonuclease/phosphatase"/>
</dbReference>
<dbReference type="RefSeq" id="XP_026272603.1">
    <property type="nucleotide sequence ID" value="XM_026416818.2"/>
</dbReference>
<protein>
    <submittedName>
        <fullName evidence="4 5">Protein angel homolog 2</fullName>
    </submittedName>
</protein>
<feature type="compositionally biased region" description="Basic residues" evidence="1">
    <location>
        <begin position="1"/>
        <end position="24"/>
    </location>
</feature>
<sequence length="609" mass="70823">MKHKRKKSHKEERKHHKHRKKSRRGHLDKLPRSDRKRGKKFEQNKRLLHLAMASGFQATSSGSSTQCIDLDDDIMVVYDKNQEATQREKNTNRPKESKFCLTKPFDVKPLDIPLPPENWVSHSKRHTDSIRLQDIPLPPTPNTYERLRRESENDEDYEAKQQKRLLMDIRKWEPSEFGDKLQHQAGNSSKPLNNSFSIMSYNVLAQSLLEEHSHLYRRNDERALEWKVRSKVLWKEIIEADADILCLQEVQASHIDSFYSKLKDLGYSGKFKQRSTSNYDGCAIYFKTDKFKLIDMAPVEYYQYYKPGLSILDRYNIAIIVRLGLCGSHDSDDQIVVATTHLLYNPRRHDVKLAQTQVLLAELDRLAYIGLDKESGKPKYLPVIVTGDFNLKPNTPVYNLLVQGNLRYSGLAAKSLAEPCYGQALQEVLLPFELQIANSCQHLGLLLHRLKLENNGSRKEKVHISEVSKLYNSETYKSYQSYTLKQSTIPLLYEEDFCGRVEKGFLFHRFYFQSVYKHNKCLSSKWICEATTFQEDWVTVDYIFYSGALNKQTQQVEEGRLKLLSSYSLPSRGQCNELKSIPNLVCGSDHFSLMARFVLERDQSHEHKL</sequence>
<proteinExistence type="predicted"/>
<dbReference type="RefSeq" id="XP_026272605.1">
    <property type="nucleotide sequence ID" value="XM_026416820.2"/>
</dbReference>
<feature type="region of interest" description="Disordered" evidence="1">
    <location>
        <begin position="1"/>
        <end position="43"/>
    </location>
</feature>
<evidence type="ECO:0000256" key="1">
    <source>
        <dbReference type="SAM" id="MobiDB-lite"/>
    </source>
</evidence>
<evidence type="ECO:0000313" key="6">
    <source>
        <dbReference type="RefSeq" id="XP_026272605.1"/>
    </source>
</evidence>
<keyword evidence="3" id="KW-1185">Reference proteome</keyword>
<dbReference type="KEGG" id="foc:113202546"/>
<dbReference type="InterPro" id="IPR036691">
    <property type="entry name" value="Endo/exonu/phosph_ase_sf"/>
</dbReference>
<evidence type="ECO:0000313" key="5">
    <source>
        <dbReference type="RefSeq" id="XP_026272604.1"/>
    </source>
</evidence>
<dbReference type="SUPFAM" id="SSF56219">
    <property type="entry name" value="DNase I-like"/>
    <property type="match status" value="1"/>
</dbReference>
<dbReference type="RefSeq" id="XP_052129688.1">
    <property type="nucleotide sequence ID" value="XM_052273728.1"/>
</dbReference>
<dbReference type="InterPro" id="IPR050410">
    <property type="entry name" value="CCR4/nocturin_mRNA_transcr"/>
</dbReference>
<gene>
    <name evidence="4 5 6 7" type="primary">LOC113202546</name>
</gene>
<feature type="region of interest" description="Disordered" evidence="1">
    <location>
        <begin position="132"/>
        <end position="159"/>
    </location>
</feature>
<evidence type="ECO:0000313" key="4">
    <source>
        <dbReference type="RefSeq" id="XP_026272603.1"/>
    </source>
</evidence>
<dbReference type="OrthoDB" id="10253982at2759"/>
<evidence type="ECO:0000313" key="7">
    <source>
        <dbReference type="RefSeq" id="XP_052129688.1"/>
    </source>
</evidence>
<dbReference type="PANTHER" id="PTHR12121:SF34">
    <property type="entry name" value="PROTEIN ANGEL"/>
    <property type="match status" value="1"/>
</dbReference>
<dbReference type="Gene3D" id="3.60.10.10">
    <property type="entry name" value="Endonuclease/exonuclease/phosphatase"/>
    <property type="match status" value="1"/>
</dbReference>
<evidence type="ECO:0000259" key="2">
    <source>
        <dbReference type="Pfam" id="PF03372"/>
    </source>
</evidence>
<accession>A0A6J1RUC5</accession>
<feature type="domain" description="Endonuclease/exonuclease/phosphatase" evidence="2">
    <location>
        <begin position="199"/>
        <end position="590"/>
    </location>
</feature>
<dbReference type="AlphaFoldDB" id="A0A6J1RUC5"/>
<dbReference type="PANTHER" id="PTHR12121">
    <property type="entry name" value="CARBON CATABOLITE REPRESSOR PROTEIN 4"/>
    <property type="match status" value="1"/>
</dbReference>